<dbReference type="Proteomes" id="UP000277577">
    <property type="component" value="Chromosome"/>
</dbReference>
<accession>A0A0W0SB18</accession>
<keyword evidence="4" id="KW-1185">Reference proteome</keyword>
<dbReference type="Proteomes" id="UP000054921">
    <property type="component" value="Unassembled WGS sequence"/>
</dbReference>
<dbReference type="RefSeq" id="WP_028382587.1">
    <property type="nucleotide sequence ID" value="NZ_CAAAIT010000005.1"/>
</dbReference>
<organism evidence="1 3">
    <name type="scientific">Legionella cherrii</name>
    <dbReference type="NCBI Taxonomy" id="28084"/>
    <lineage>
        <taxon>Bacteria</taxon>
        <taxon>Pseudomonadati</taxon>
        <taxon>Pseudomonadota</taxon>
        <taxon>Gammaproteobacteria</taxon>
        <taxon>Legionellales</taxon>
        <taxon>Legionellaceae</taxon>
        <taxon>Legionella</taxon>
    </lineage>
</organism>
<dbReference type="Gene3D" id="2.30.110.50">
    <property type="match status" value="1"/>
</dbReference>
<evidence type="ECO:0000313" key="4">
    <source>
        <dbReference type="Proteomes" id="UP000277577"/>
    </source>
</evidence>
<dbReference type="Gene3D" id="3.55.50.10">
    <property type="entry name" value="Baseplate protein-like domains"/>
    <property type="match status" value="1"/>
</dbReference>
<dbReference type="STRING" id="28084.Lche_2638"/>
<dbReference type="Gene3D" id="4.10.220.110">
    <property type="match status" value="1"/>
</dbReference>
<sequence length="798" mass="87931">MQAKVLMPKLQIPGGAQSEIIVIEFAGTLAISSLYRFTVEFVSKTPIHAQQVMSQKVQLSFAKKGGGTTPLNGEVVSFTQLDNYDKYHRYKIQFMPKVHRLQHIRNTEVFLNKSIPQVIKHILNKNGMTQVELDLIMEHKPREFIFQYNEINWDFITRWMEFEGLFYYFSQDKNEEKLVITDANSTLKNNQDIHEMYYQSYTMASQNNPTANLLYNFQLTTEAQPHKVTVKAYNSDQSSKPYSSSAIIDAMGHGEIMYWAENIKSNKENQQLAKFISESYQWKKEILTGISSGSFINPGTIIHHKNFKVASLNCPMLIVESTYHGSQKRSFASLHSGEEHHPEDYFKCEYKAINKSIAYRQTIQDRTPRINGMLPGFVDHEGDDNTVQISKKGFYKFRIAISDDKPGKGSGWVRKMESYIGDQYAFSLPLRKGDEVLIGFQFGNPDLPILLGTVSNSTHRNVITSKNQNYMGLYTKEENLFFINEQDGDTKGIQLSTPHNETTLTLGTDNVFESQLDAGFFLNTKSNAYQRIEKNSISDISGHQAQNIGGNNFTDVWGVTSYSNKGAAYYVYYGARAQSVLGLDFIERTGATIDVTSGFQVKLTSGWRYEEDSSTSLKTAPVVMLEAEASISLTVGTSSLTITDGAITLQAPALEFVAESTITLAAPTINLASAIVNISGEMSGGPTAELGPGAGEAAAAAAALAEAIVEEELVMATGLTATLKASAAAAWVAAKEEIPGLEAAAEAGATLVNQLSKAKESVTNAVLAKAGKAVDLADTGHVLGPTIHTPGYIEESKE</sequence>
<dbReference type="PATRIC" id="fig|28084.5.peg.2854"/>
<dbReference type="OrthoDB" id="9762420at2"/>
<dbReference type="Gene3D" id="2.40.50.230">
    <property type="entry name" value="Gp5 N-terminal domain"/>
    <property type="match status" value="1"/>
</dbReference>
<protein>
    <submittedName>
        <fullName evidence="1">Phage-related baseplate assembly protein</fullName>
    </submittedName>
    <submittedName>
        <fullName evidence="2">Uncharacterized protein conserved in bacteria</fullName>
    </submittedName>
</protein>
<dbReference type="SUPFAM" id="SSF69279">
    <property type="entry name" value="Phage tail proteins"/>
    <property type="match status" value="2"/>
</dbReference>
<dbReference type="AlphaFoldDB" id="A0A0W0SB18"/>
<name>A0A0W0SB18_9GAMM</name>
<reference evidence="2 4" key="2">
    <citation type="submission" date="2018-12" db="EMBL/GenBank/DDBJ databases">
        <authorList>
            <consortium name="Pathogen Informatics"/>
        </authorList>
    </citation>
    <scope>NUCLEOTIDE SEQUENCE [LARGE SCALE GENOMIC DNA]</scope>
    <source>
        <strain evidence="2 4">NCTC11976</strain>
    </source>
</reference>
<gene>
    <name evidence="1" type="ORF">Lche_2638</name>
    <name evidence="2" type="ORF">NCTC11976_00965</name>
</gene>
<reference evidence="1 3" key="1">
    <citation type="submission" date="2015-11" db="EMBL/GenBank/DDBJ databases">
        <title>Genomic analysis of 38 Legionella species identifies large and diverse effector repertoires.</title>
        <authorList>
            <person name="Burstein D."/>
            <person name="Amaro F."/>
            <person name="Zusman T."/>
            <person name="Lifshitz Z."/>
            <person name="Cohen O."/>
            <person name="Gilbert J.A."/>
            <person name="Pupko T."/>
            <person name="Shuman H.A."/>
            <person name="Segal G."/>
        </authorList>
    </citation>
    <scope>NUCLEOTIDE SEQUENCE [LARGE SCALE GENOMIC DNA]</scope>
    <source>
        <strain evidence="1 3">ORW</strain>
    </source>
</reference>
<dbReference type="NCBIfam" id="TIGR03361">
    <property type="entry name" value="VI_Rhs_Vgr"/>
    <property type="match status" value="1"/>
</dbReference>
<evidence type="ECO:0000313" key="3">
    <source>
        <dbReference type="Proteomes" id="UP000054921"/>
    </source>
</evidence>
<dbReference type="EMBL" id="LR134173">
    <property type="protein sequence ID" value="VEB34683.1"/>
    <property type="molecule type" value="Genomic_DNA"/>
</dbReference>
<dbReference type="InterPro" id="IPR017847">
    <property type="entry name" value="T6SS_RhsGE_Vgr_subset"/>
</dbReference>
<dbReference type="EMBL" id="LNXW01000013">
    <property type="protein sequence ID" value="KTC80618.1"/>
    <property type="molecule type" value="Genomic_DNA"/>
</dbReference>
<dbReference type="NCBIfam" id="TIGR01646">
    <property type="entry name" value="vgr_GE"/>
    <property type="match status" value="1"/>
</dbReference>
<dbReference type="InterPro" id="IPR006533">
    <property type="entry name" value="T6SS_Vgr_RhsGE"/>
</dbReference>
<dbReference type="Pfam" id="PF05954">
    <property type="entry name" value="Phage_GPD"/>
    <property type="match status" value="1"/>
</dbReference>
<dbReference type="InterPro" id="IPR037026">
    <property type="entry name" value="Vgr_OB-fold_dom_sf"/>
</dbReference>
<evidence type="ECO:0000313" key="1">
    <source>
        <dbReference type="EMBL" id="KTC80618.1"/>
    </source>
</evidence>
<dbReference type="SUPFAM" id="SSF69255">
    <property type="entry name" value="gp5 N-terminal domain-like"/>
    <property type="match status" value="1"/>
</dbReference>
<proteinExistence type="predicted"/>
<evidence type="ECO:0000313" key="2">
    <source>
        <dbReference type="EMBL" id="VEB34683.1"/>
    </source>
</evidence>